<organism evidence="1 2">
    <name type="scientific">Purpureocillium lilacinum</name>
    <name type="common">Paecilomyces lilacinus</name>
    <dbReference type="NCBI Taxonomy" id="33203"/>
    <lineage>
        <taxon>Eukaryota</taxon>
        <taxon>Fungi</taxon>
        <taxon>Dikarya</taxon>
        <taxon>Ascomycota</taxon>
        <taxon>Pezizomycotina</taxon>
        <taxon>Sordariomycetes</taxon>
        <taxon>Hypocreomycetidae</taxon>
        <taxon>Hypocreales</taxon>
        <taxon>Ophiocordycipitaceae</taxon>
        <taxon>Purpureocillium</taxon>
    </lineage>
</organism>
<sequence length="388" mass="43224">MVFKGYPERGCRNLAFNSRINYTSTSTCCMLRHADAPIKNPPDLTFEVQLQYPGGQDSLLRPALISSLVHHPYKHFKPPAALCSATRAGRLPDDWAVTYTVMADLNHGGRQSLCTSCSPRHDRVVVALKRLDALTRGCAPHPKTFAKRKVKDVGIWYALERLKYALLSLQDENTPRVLHIRQFTSGPWRSCACEAFIPSHIASRPTNSVLCGSGRVLRNKFYHRKDNLLLCWGVRDGNCFQLLQLEDEEWGGKMGIEFVGGLSLETASEAELSRGLEMGTAAFMCYVYNATPPSILSAPALRLVYMYRHPRGTATLRSSNRAIMTHDTDKSTTVETDLGQGLDDGFDKQMEEFFDYILDAKAFEDIETYVNGGPGPASTGFEESPSDK</sequence>
<dbReference type="EMBL" id="JAWRVI010000544">
    <property type="protein sequence ID" value="KAK4062711.1"/>
    <property type="molecule type" value="Genomic_DNA"/>
</dbReference>
<accession>A0ABR0BBZ7</accession>
<gene>
    <name evidence="1" type="ORF">Purlil1_14191</name>
</gene>
<proteinExistence type="predicted"/>
<comment type="caution">
    <text evidence="1">The sequence shown here is derived from an EMBL/GenBank/DDBJ whole genome shotgun (WGS) entry which is preliminary data.</text>
</comment>
<reference evidence="1 2" key="1">
    <citation type="journal article" date="2024" name="Microbiol. Resour. Announc.">
        <title>Genome annotations for the ascomycete fungi Trichoderma harzianum, Trichoderma aggressivum, and Purpureocillium lilacinum.</title>
        <authorList>
            <person name="Beijen E.P.W."/>
            <person name="Ohm R.A."/>
        </authorList>
    </citation>
    <scope>NUCLEOTIDE SEQUENCE [LARGE SCALE GENOMIC DNA]</scope>
    <source>
        <strain evidence="1 2">CBS 150709</strain>
    </source>
</reference>
<name>A0ABR0BBZ7_PURLI</name>
<evidence type="ECO:0000313" key="1">
    <source>
        <dbReference type="EMBL" id="KAK4062711.1"/>
    </source>
</evidence>
<dbReference type="Proteomes" id="UP001287286">
    <property type="component" value="Unassembled WGS sequence"/>
</dbReference>
<keyword evidence="2" id="KW-1185">Reference proteome</keyword>
<protein>
    <submittedName>
        <fullName evidence="1">Uncharacterized protein</fullName>
    </submittedName>
</protein>
<evidence type="ECO:0000313" key="2">
    <source>
        <dbReference type="Proteomes" id="UP001287286"/>
    </source>
</evidence>